<dbReference type="Pfam" id="PF20469">
    <property type="entry name" value="OLD-like_TOPRIM"/>
    <property type="match status" value="1"/>
</dbReference>
<dbReference type="RefSeq" id="WP_265689757.1">
    <property type="nucleotide sequence ID" value="NZ_JAKRRX010000359.1"/>
</dbReference>
<evidence type="ECO:0000313" key="3">
    <source>
        <dbReference type="Proteomes" id="UP001155586"/>
    </source>
</evidence>
<name>A0A9X3HV19_9VIBR</name>
<dbReference type="AlphaFoldDB" id="A0A9X3HV19"/>
<proteinExistence type="predicted"/>
<gene>
    <name evidence="2" type="ORF">MD483_23140</name>
</gene>
<keyword evidence="3" id="KW-1185">Reference proteome</keyword>
<dbReference type="InterPro" id="IPR034139">
    <property type="entry name" value="TOPRIM_OLD"/>
</dbReference>
<dbReference type="EMBL" id="JAKRRX010000359">
    <property type="protein sequence ID" value="MCW8336702.1"/>
    <property type="molecule type" value="Genomic_DNA"/>
</dbReference>
<comment type="caution">
    <text evidence="2">The sequence shown here is derived from an EMBL/GenBank/DDBJ whole genome shotgun (WGS) entry which is preliminary data.</text>
</comment>
<accession>A0A9X3HV19</accession>
<evidence type="ECO:0000313" key="2">
    <source>
        <dbReference type="EMBL" id="MCW8336702.1"/>
    </source>
</evidence>
<feature type="domain" description="OLD protein-like TOPRIM" evidence="1">
    <location>
        <begin position="2"/>
        <end position="58"/>
    </location>
</feature>
<sequence>FEGVTEEQIAPVLFEKYFGKSNYALGISFISVSGKNYSPFISLAYKLGVPVCIVSDNDGNTSDEIASQIRKLEQKFNCTFSPEFLSINYLHNGCDIEAELVNHLGLVDELKQSLVQLTVNENDNPRYIEAKTNEFARFNNTELLEKLDSTKSGYSGFLADIIANSDKEPNQLIPQAFIDSFETIKEWRTL</sequence>
<evidence type="ECO:0000259" key="1">
    <source>
        <dbReference type="Pfam" id="PF20469"/>
    </source>
</evidence>
<dbReference type="Proteomes" id="UP001155586">
    <property type="component" value="Unassembled WGS sequence"/>
</dbReference>
<organism evidence="2 3">
    <name type="scientific">Vibrio paucivorans</name>
    <dbReference type="NCBI Taxonomy" id="2829489"/>
    <lineage>
        <taxon>Bacteria</taxon>
        <taxon>Pseudomonadati</taxon>
        <taxon>Pseudomonadota</taxon>
        <taxon>Gammaproteobacteria</taxon>
        <taxon>Vibrionales</taxon>
        <taxon>Vibrionaceae</taxon>
        <taxon>Vibrio</taxon>
    </lineage>
</organism>
<feature type="non-terminal residue" evidence="2">
    <location>
        <position position="1"/>
    </location>
</feature>
<protein>
    <recommendedName>
        <fullName evidence="1">OLD protein-like TOPRIM domain-containing protein</fullName>
    </recommendedName>
</protein>
<reference evidence="2" key="1">
    <citation type="submission" date="2022-02" db="EMBL/GenBank/DDBJ databases">
        <title>Vibrio sp. nov., a new bacterium isolated from Bohai sea, China.</title>
        <authorList>
            <person name="Yuan Y."/>
        </authorList>
    </citation>
    <scope>NUCLEOTIDE SEQUENCE</scope>
    <source>
        <strain evidence="2">DBSS07</strain>
    </source>
</reference>